<sequence length="44" mass="4811">MVRETEEEERGGGGLGGAERRERGAHVRCGRAAGGRWSASTRRR</sequence>
<reference evidence="3" key="2">
    <citation type="submission" date="2018-04" db="EMBL/GenBank/DDBJ databases">
        <title>OglaRS2 (Oryza glaberrima Reference Sequence Version 2).</title>
        <authorList>
            <person name="Zhang J."/>
            <person name="Kudrna D."/>
            <person name="Lee S."/>
            <person name="Talag J."/>
            <person name="Rajasekar S."/>
            <person name="Wing R.A."/>
        </authorList>
    </citation>
    <scope>NUCLEOTIDE SEQUENCE [LARGE SCALE GENOMIC DNA]</scope>
    <source>
        <strain evidence="3">cv. IRGC 96717</strain>
    </source>
</reference>
<protein>
    <submittedName>
        <fullName evidence="2">Uncharacterized protein</fullName>
    </submittedName>
</protein>
<reference evidence="2" key="1">
    <citation type="submission" date="2015-06" db="UniProtKB">
        <authorList>
            <consortium name="EnsemblPlants"/>
        </authorList>
    </citation>
    <scope>IDENTIFICATION</scope>
</reference>
<evidence type="ECO:0000313" key="2">
    <source>
        <dbReference type="EnsemblPlants" id="ORGLA11G0219000.1"/>
    </source>
</evidence>
<dbReference type="Proteomes" id="UP000007306">
    <property type="component" value="Unassembled WGS sequence"/>
</dbReference>
<dbReference type="AlphaFoldDB" id="I1R348"/>
<proteinExistence type="predicted"/>
<evidence type="ECO:0000256" key="1">
    <source>
        <dbReference type="SAM" id="MobiDB-lite"/>
    </source>
</evidence>
<accession>I1R348</accession>
<feature type="region of interest" description="Disordered" evidence="1">
    <location>
        <begin position="1"/>
        <end position="44"/>
    </location>
</feature>
<organism evidence="2 3">
    <name type="scientific">Oryza glaberrima</name>
    <name type="common">African rice</name>
    <dbReference type="NCBI Taxonomy" id="4538"/>
    <lineage>
        <taxon>Eukaryota</taxon>
        <taxon>Viridiplantae</taxon>
        <taxon>Streptophyta</taxon>
        <taxon>Embryophyta</taxon>
        <taxon>Tracheophyta</taxon>
        <taxon>Spermatophyta</taxon>
        <taxon>Magnoliopsida</taxon>
        <taxon>Liliopsida</taxon>
        <taxon>Poales</taxon>
        <taxon>Poaceae</taxon>
        <taxon>BOP clade</taxon>
        <taxon>Oryzoideae</taxon>
        <taxon>Oryzeae</taxon>
        <taxon>Oryzinae</taxon>
        <taxon>Oryza</taxon>
    </lineage>
</organism>
<evidence type="ECO:0000313" key="3">
    <source>
        <dbReference type="Proteomes" id="UP000007306"/>
    </source>
</evidence>
<dbReference type="Gramene" id="ORGLA11G0219000.1">
    <property type="protein sequence ID" value="ORGLA11G0219000.1"/>
    <property type="gene ID" value="ORGLA11G0219000"/>
</dbReference>
<keyword evidence="3" id="KW-1185">Reference proteome</keyword>
<name>I1R348_ORYGL</name>
<dbReference type="EnsemblPlants" id="ORGLA11G0219000.1">
    <property type="protein sequence ID" value="ORGLA11G0219000.1"/>
    <property type="gene ID" value="ORGLA11G0219000"/>
</dbReference>
<dbReference type="HOGENOM" id="CLU_3225447_0_0_1"/>